<evidence type="ECO:0000313" key="3">
    <source>
        <dbReference type="Proteomes" id="UP000604046"/>
    </source>
</evidence>
<sequence>MGIRGAWVINGPDPCELLVRSFDTLEGWLSEWLVSGRPQEVFQHLQRRQFAAAPNISRVEELSHLLHRTAELCSDTVAQPTPDEDLVKTLESARGQAEVSGFLQELGESKTLLFFEAHESVSVVWQTASLSAKVARLDQEELEKEQGLLAESVGMQFGPSEGRHAVDAEPELARFGLLGLVRRAVSAQWVFEMALLAVASWGDRAKRRGNGLQNRLALVKSSLENLHSQLRRLASFRRLAFEEIHSAGWWGRSGSGSSKRHTMEIAMRLVDFLSTIQPGGARSLLDVGCGWGEWVPEALQAAQGSGRLGDFRYLGLDIAWQPIQHLRATHSGSFLQFEVADGVEVGIPLGCSFLGSSHVAQKTSLKHLHDIRVKAMPEDPLPQGYSVAMAWTLLSNLRLAKPDFVILSSWPDSENEDLEDLGGSSAFAAMEPTSLRKFKSYDLRKPPFSLPEPLDSWPEVHQNALMLAYEGKVLQKARSKDRSKIQQVKAEELLHEPEPQHVFAAENGSCYSAGYSVGQKGCVVVIAFVCAQTRERPWPANQEGRRQKTAEDREPQKKPESRRQRAENSMPTPCVSGSLCPSDEAGHVPERSRPLLHSRILSHAVALSSALLLFPPLLESLLALCPVSYAEAPVPRPGPGANRAGSKYRNFLLTWSTKVWAACASLQSSLRPLQEHLKWESLVYLAEAASQEQEELAGQEQLLQLGENLALAAAEVWALASPGQLLAQMQQKGWPGGVELLEAAAMPDDLQRLGEVLVNLRGRIDRLAADWADMQLALRDWSSEAQRQAQHIPINHGILWRQAFVVLNMLSALPSFDGCLHGLAQSKRPRDRYLSALLYVQGLPMLPSMRPRPSRGVFTGEVLDELVELGEASKIREPAEPAEPAELAVLLRKIAQVRQPHKSTRSGWEDWCAGARALYSLSAPAAKEPCETLSAAAGAVLAQVLAWQEPRAFLERVRRFQFSVAPNVSKLEAFVVLITEAGSCALRSEDRGRDELGNHSASDPFPGLRELRELGEADRQSLREERRLLSQGAWQALEVFQHAHQNGEDDSAQGDGSDRSDRSERFLGFLGVIRRVVTAEYVVHLAFEQASTWAFRVRSRGNAMQQRLAQASRQLSEMHTALQALPTYRSLAFEEIHATGHWGRASSGGGSTEAATDELSQRLLRFLVRFGTSKSSKSSKSRPGPARNRLSLLDVGCGWGEWLPTLLRRAVERRMLPAKVFYHGLDIAQRPIRFLRQHFGGCSGACDASFHFTASRRQAKGQLVSVWALPWDFRTSLKTGGESYFPMYFKRVIEHPRQCCLLLSKLKVHVCGPFDMHFPAKFASDLCKK</sequence>
<accession>A0A812IM63</accession>
<proteinExistence type="predicted"/>
<dbReference type="InterPro" id="IPR029063">
    <property type="entry name" value="SAM-dependent_MTases_sf"/>
</dbReference>
<feature type="region of interest" description="Disordered" evidence="1">
    <location>
        <begin position="539"/>
        <end position="580"/>
    </location>
</feature>
<dbReference type="Gene3D" id="3.40.50.150">
    <property type="entry name" value="Vaccinia Virus protein VP39"/>
    <property type="match status" value="1"/>
</dbReference>
<protein>
    <recommendedName>
        <fullName evidence="4">Methyltransferase domain-containing protein</fullName>
    </recommendedName>
</protein>
<dbReference type="Proteomes" id="UP000604046">
    <property type="component" value="Unassembled WGS sequence"/>
</dbReference>
<evidence type="ECO:0000313" key="2">
    <source>
        <dbReference type="EMBL" id="CAE7037349.1"/>
    </source>
</evidence>
<dbReference type="EMBL" id="CAJNDS010000276">
    <property type="protein sequence ID" value="CAE7037349.1"/>
    <property type="molecule type" value="Genomic_DNA"/>
</dbReference>
<evidence type="ECO:0000256" key="1">
    <source>
        <dbReference type="SAM" id="MobiDB-lite"/>
    </source>
</evidence>
<name>A0A812IM63_9DINO</name>
<keyword evidence="3" id="KW-1185">Reference proteome</keyword>
<gene>
    <name evidence="2" type="ORF">SNAT2548_LOCUS4478</name>
</gene>
<comment type="caution">
    <text evidence="2">The sequence shown here is derived from an EMBL/GenBank/DDBJ whole genome shotgun (WGS) entry which is preliminary data.</text>
</comment>
<organism evidence="2 3">
    <name type="scientific">Symbiodinium natans</name>
    <dbReference type="NCBI Taxonomy" id="878477"/>
    <lineage>
        <taxon>Eukaryota</taxon>
        <taxon>Sar</taxon>
        <taxon>Alveolata</taxon>
        <taxon>Dinophyceae</taxon>
        <taxon>Suessiales</taxon>
        <taxon>Symbiodiniaceae</taxon>
        <taxon>Symbiodinium</taxon>
    </lineage>
</organism>
<dbReference type="OrthoDB" id="9991036at2759"/>
<reference evidence="2" key="1">
    <citation type="submission" date="2021-02" db="EMBL/GenBank/DDBJ databases">
        <authorList>
            <person name="Dougan E. K."/>
            <person name="Rhodes N."/>
            <person name="Thang M."/>
            <person name="Chan C."/>
        </authorList>
    </citation>
    <scope>NUCLEOTIDE SEQUENCE</scope>
</reference>
<feature type="compositionally biased region" description="Basic and acidic residues" evidence="1">
    <location>
        <begin position="539"/>
        <end position="566"/>
    </location>
</feature>
<dbReference type="SUPFAM" id="SSF53335">
    <property type="entry name" value="S-adenosyl-L-methionine-dependent methyltransferases"/>
    <property type="match status" value="2"/>
</dbReference>
<evidence type="ECO:0008006" key="4">
    <source>
        <dbReference type="Google" id="ProtNLM"/>
    </source>
</evidence>